<keyword evidence="4" id="KW-0276">Fatty acid metabolism</keyword>
<reference evidence="17 18" key="1">
    <citation type="submission" date="2020-02" db="EMBL/GenBank/DDBJ databases">
        <authorList>
            <person name="Ferguson B K."/>
        </authorList>
    </citation>
    <scope>NUCLEOTIDE SEQUENCE [LARGE SCALE GENOMIC DNA]</scope>
</reference>
<keyword evidence="9" id="KW-0413">Isomerase</keyword>
<evidence type="ECO:0000256" key="11">
    <source>
        <dbReference type="ARBA" id="ARBA00051293"/>
    </source>
</evidence>
<dbReference type="Proteomes" id="UP000479000">
    <property type="component" value="Unassembled WGS sequence"/>
</dbReference>
<evidence type="ECO:0000256" key="2">
    <source>
        <dbReference type="ARBA" id="ARBA00005005"/>
    </source>
</evidence>
<evidence type="ECO:0000256" key="8">
    <source>
        <dbReference type="ARBA" id="ARBA00023128"/>
    </source>
</evidence>
<name>A0A6H5FWG1_9HEMI</name>
<dbReference type="SUPFAM" id="SSF52096">
    <property type="entry name" value="ClpP/crotonase"/>
    <property type="match status" value="1"/>
</dbReference>
<evidence type="ECO:0000256" key="6">
    <source>
        <dbReference type="ARBA" id="ARBA00022990"/>
    </source>
</evidence>
<dbReference type="Gene3D" id="6.10.250.170">
    <property type="match status" value="1"/>
</dbReference>
<evidence type="ECO:0000256" key="1">
    <source>
        <dbReference type="ARBA" id="ARBA00004305"/>
    </source>
</evidence>
<dbReference type="Pfam" id="PF00378">
    <property type="entry name" value="ECH_1"/>
    <property type="match status" value="1"/>
</dbReference>
<evidence type="ECO:0000256" key="15">
    <source>
        <dbReference type="ARBA" id="ARBA00068317"/>
    </source>
</evidence>
<comment type="catalytic activity">
    <reaction evidence="10">
        <text>(3Z)-decenoyl-CoA = (2E)-decenoyl-CoA</text>
        <dbReference type="Rhea" id="RHEA:77195"/>
        <dbReference type="ChEBI" id="CHEBI:61406"/>
        <dbReference type="ChEBI" id="CHEBI:195601"/>
    </reaction>
    <physiologicalReaction direction="left-to-right" evidence="10">
        <dbReference type="Rhea" id="RHEA:77196"/>
    </physiologicalReaction>
</comment>
<comment type="subcellular location">
    <subcellularLocation>
        <location evidence="1">Mitochondrion matrix</location>
    </subcellularLocation>
</comment>
<dbReference type="FunFam" id="3.90.226.10:FF:000034">
    <property type="entry name" value="Enoyl-CoA delta isomerase 1"/>
    <property type="match status" value="1"/>
</dbReference>
<evidence type="ECO:0000256" key="3">
    <source>
        <dbReference type="ARBA" id="ARBA00011233"/>
    </source>
</evidence>
<dbReference type="GO" id="GO:0005759">
    <property type="term" value="C:mitochondrial matrix"/>
    <property type="evidence" value="ECO:0007669"/>
    <property type="project" value="UniProtKB-SubCell"/>
</dbReference>
<keyword evidence="7" id="KW-0443">Lipid metabolism</keyword>
<keyword evidence="6" id="KW-0007">Acetylation</keyword>
<evidence type="ECO:0000256" key="10">
    <source>
        <dbReference type="ARBA" id="ARBA00050938"/>
    </source>
</evidence>
<dbReference type="InterPro" id="IPR029045">
    <property type="entry name" value="ClpP/crotonase-like_dom_sf"/>
</dbReference>
<evidence type="ECO:0000256" key="14">
    <source>
        <dbReference type="ARBA" id="ARBA00056147"/>
    </source>
</evidence>
<dbReference type="OrthoDB" id="1696280at2759"/>
<organism evidence="17 18">
    <name type="scientific">Nesidiocoris tenuis</name>
    <dbReference type="NCBI Taxonomy" id="355587"/>
    <lineage>
        <taxon>Eukaryota</taxon>
        <taxon>Metazoa</taxon>
        <taxon>Ecdysozoa</taxon>
        <taxon>Arthropoda</taxon>
        <taxon>Hexapoda</taxon>
        <taxon>Insecta</taxon>
        <taxon>Pterygota</taxon>
        <taxon>Neoptera</taxon>
        <taxon>Paraneoptera</taxon>
        <taxon>Hemiptera</taxon>
        <taxon>Heteroptera</taxon>
        <taxon>Panheteroptera</taxon>
        <taxon>Cimicomorpha</taxon>
        <taxon>Miridae</taxon>
        <taxon>Dicyphina</taxon>
        <taxon>Nesidiocoris</taxon>
    </lineage>
</organism>
<evidence type="ECO:0000313" key="18">
    <source>
        <dbReference type="Proteomes" id="UP000479000"/>
    </source>
</evidence>
<comment type="catalytic activity">
    <reaction evidence="13">
        <text>(3Z)-octenoyl-CoA = (2E)-octenoyl-CoA</text>
        <dbReference type="Rhea" id="RHEA:46044"/>
        <dbReference type="ChEBI" id="CHEBI:62242"/>
        <dbReference type="ChEBI" id="CHEBI:85640"/>
    </reaction>
    <physiologicalReaction direction="left-to-right" evidence="13">
        <dbReference type="Rhea" id="RHEA:46045"/>
    </physiologicalReaction>
</comment>
<dbReference type="PANTHER" id="PTHR11941">
    <property type="entry name" value="ENOYL-COA HYDRATASE-RELATED"/>
    <property type="match status" value="1"/>
</dbReference>
<dbReference type="EMBL" id="CADCXU010001986">
    <property type="protein sequence ID" value="CAA9994445.1"/>
    <property type="molecule type" value="Genomic_DNA"/>
</dbReference>
<evidence type="ECO:0000256" key="7">
    <source>
        <dbReference type="ARBA" id="ARBA00023098"/>
    </source>
</evidence>
<evidence type="ECO:0000313" key="17">
    <source>
        <dbReference type="EMBL" id="CAA9994445.1"/>
    </source>
</evidence>
<comment type="catalytic activity">
    <reaction evidence="11">
        <text>(2E)-tetradecenoyl-CoA = (3Z)-tetradecenoyl-CoA</text>
        <dbReference type="Rhea" id="RHEA:29847"/>
        <dbReference type="ChEBI" id="CHEBI:61405"/>
        <dbReference type="ChEBI" id="CHEBI:61968"/>
    </reaction>
    <physiologicalReaction direction="right-to-left" evidence="11">
        <dbReference type="Rhea" id="RHEA:29849"/>
    </physiologicalReaction>
</comment>
<dbReference type="CDD" id="cd06558">
    <property type="entry name" value="crotonase-like"/>
    <property type="match status" value="1"/>
</dbReference>
<dbReference type="InterPro" id="IPR001753">
    <property type="entry name" value="Enoyl-CoA_hydra/iso"/>
</dbReference>
<dbReference type="Gene3D" id="3.90.226.10">
    <property type="entry name" value="2-enoyl-CoA Hydratase, Chain A, domain 1"/>
    <property type="match status" value="1"/>
</dbReference>
<evidence type="ECO:0000256" key="9">
    <source>
        <dbReference type="ARBA" id="ARBA00023235"/>
    </source>
</evidence>
<keyword evidence="18" id="KW-1185">Reference proteome</keyword>
<dbReference type="PANTHER" id="PTHR11941:SF45">
    <property type="entry name" value="ENOYL-COA DELTA ISOMERASE 1, MITOCHONDRIAL"/>
    <property type="match status" value="1"/>
</dbReference>
<comment type="catalytic activity">
    <reaction evidence="12">
        <text>(3Z)-dodecenoyl-CoA = (2E)-dodecenoyl-CoA</text>
        <dbReference type="Rhea" id="RHEA:23716"/>
        <dbReference type="ChEBI" id="CHEBI:57330"/>
        <dbReference type="ChEBI" id="CHEBI:58543"/>
        <dbReference type="EC" id="5.3.3.8"/>
    </reaction>
    <physiologicalReaction direction="left-to-right" evidence="12">
        <dbReference type="Rhea" id="RHEA:23717"/>
    </physiologicalReaction>
</comment>
<evidence type="ECO:0000256" key="16">
    <source>
        <dbReference type="ARBA" id="ARBA00083575"/>
    </source>
</evidence>
<evidence type="ECO:0000256" key="13">
    <source>
        <dbReference type="ARBA" id="ARBA00052542"/>
    </source>
</evidence>
<keyword evidence="8" id="KW-0496">Mitochondrion</keyword>
<keyword evidence="5" id="KW-0809">Transit peptide</keyword>
<evidence type="ECO:0000256" key="4">
    <source>
        <dbReference type="ARBA" id="ARBA00022832"/>
    </source>
</evidence>
<comment type="pathway">
    <text evidence="2">Lipid metabolism; fatty acid beta-oxidation.</text>
</comment>
<accession>A0A6H5FWG1</accession>
<dbReference type="GO" id="GO:0004165">
    <property type="term" value="F:delta(3)-delta(2)-enoyl-CoA isomerase activity"/>
    <property type="evidence" value="ECO:0007669"/>
    <property type="project" value="UniProtKB-EC"/>
</dbReference>
<comment type="function">
    <text evidence="14">Key enzyme of fatty acid beta-oxidation. Able to isomerize both 3-cis (3Z) and 3-trans (3E) double bonds into the 2-trans (2E) form in a range of enoyl-CoA species, with a preference for (3Z)-enoyl-CoAs over (3E)-enoyl-CoAs. The catalytic efficiency of this enzyme is not affected by the fatty acyl chain length.</text>
</comment>
<evidence type="ECO:0000256" key="12">
    <source>
        <dbReference type="ARBA" id="ARBA00052376"/>
    </source>
</evidence>
<dbReference type="GO" id="GO:0006635">
    <property type="term" value="P:fatty acid beta-oxidation"/>
    <property type="evidence" value="ECO:0007669"/>
    <property type="project" value="TreeGrafter"/>
</dbReference>
<evidence type="ECO:0000256" key="5">
    <source>
        <dbReference type="ARBA" id="ARBA00022946"/>
    </source>
</evidence>
<gene>
    <name evidence="17" type="ORF">NTEN_LOCUS1261</name>
</gene>
<dbReference type="AlphaFoldDB" id="A0A6H5FWG1"/>
<protein>
    <recommendedName>
        <fullName evidence="15">Enoyl-CoA delta isomerase 1, mitochondrial</fullName>
    </recommendedName>
    <alternativeName>
        <fullName evidence="16">3,2-trans-enoyl-CoA isomerase</fullName>
    </alternativeName>
</protein>
<proteinExistence type="predicted"/>
<sequence>MNRPPVNSLNTEHLEQLHRALVRLENEKCRGMILSSSSPTVFSAGLDIREMYKPELEKARKFWRTLQDMWLKLYSTPYPTVAAIHGHAPAGGCLLALSCEYRVIVPNVKIGLNETQLGIVAPQWFQDCMRNVIGERQAEKALIAGHMFNTEQALQVGLVDEVAADKAACIARAEAFLASQANLPLLARKTVKLGFRNSTLSRLMTGREADTKIFIEYIFQPKVQKGIELYLQSLSKKSG</sequence>
<comment type="subunit">
    <text evidence="3">Homotrimer.</text>
</comment>